<reference evidence="3 4" key="1">
    <citation type="submission" date="2019-09" db="EMBL/GenBank/DDBJ databases">
        <title>Goodfellowia gen. nov., a new genus of the Pseudonocardineae related to Actinoalloteichus, containing Goodfellowia coeruleoviolacea gen. nov., comb. nov. gen. nov., comb. nov.</title>
        <authorList>
            <person name="Labeda D."/>
        </authorList>
    </citation>
    <scope>NUCLEOTIDE SEQUENCE [LARGE SCALE GENOMIC DNA]</scope>
    <source>
        <strain evidence="3 4">AN110305</strain>
    </source>
</reference>
<dbReference type="AlphaFoldDB" id="A0A5B2XT55"/>
<dbReference type="GO" id="GO:0015627">
    <property type="term" value="C:type II protein secretion system complex"/>
    <property type="evidence" value="ECO:0007669"/>
    <property type="project" value="TreeGrafter"/>
</dbReference>
<dbReference type="GO" id="GO:0003677">
    <property type="term" value="F:DNA binding"/>
    <property type="evidence" value="ECO:0007669"/>
    <property type="project" value="UniProtKB-KW"/>
</dbReference>
<dbReference type="SUPFAM" id="SSF47781">
    <property type="entry name" value="RuvA domain 2-like"/>
    <property type="match status" value="1"/>
</dbReference>
<dbReference type="GO" id="GO:0015628">
    <property type="term" value="P:protein secretion by the type II secretion system"/>
    <property type="evidence" value="ECO:0007669"/>
    <property type="project" value="TreeGrafter"/>
</dbReference>
<dbReference type="PANTHER" id="PTHR21180:SF32">
    <property type="entry name" value="ENDONUCLEASE_EXONUCLEASE_PHOSPHATASE FAMILY DOMAIN-CONTAINING PROTEIN 1"/>
    <property type="match status" value="1"/>
</dbReference>
<evidence type="ECO:0000313" key="3">
    <source>
        <dbReference type="EMBL" id="KAA2266122.1"/>
    </source>
</evidence>
<organism evidence="3 4">
    <name type="scientific">Solihabitans fulvus</name>
    <dbReference type="NCBI Taxonomy" id="1892852"/>
    <lineage>
        <taxon>Bacteria</taxon>
        <taxon>Bacillati</taxon>
        <taxon>Actinomycetota</taxon>
        <taxon>Actinomycetes</taxon>
        <taxon>Pseudonocardiales</taxon>
        <taxon>Pseudonocardiaceae</taxon>
        <taxon>Solihabitans</taxon>
    </lineage>
</organism>
<keyword evidence="3" id="KW-0238">DNA-binding</keyword>
<name>A0A5B2XT55_9PSEU</name>
<feature type="chain" id="PRO_5023041275" evidence="1">
    <location>
        <begin position="24"/>
        <end position="196"/>
    </location>
</feature>
<evidence type="ECO:0000259" key="2">
    <source>
        <dbReference type="Pfam" id="PF10531"/>
    </source>
</evidence>
<feature type="signal peptide" evidence="1">
    <location>
        <begin position="1"/>
        <end position="23"/>
    </location>
</feature>
<dbReference type="InterPro" id="IPR010994">
    <property type="entry name" value="RuvA_2-like"/>
</dbReference>
<dbReference type="EMBL" id="VUOB01000003">
    <property type="protein sequence ID" value="KAA2266122.1"/>
    <property type="molecule type" value="Genomic_DNA"/>
</dbReference>
<keyword evidence="1" id="KW-0732">Signal</keyword>
<dbReference type="Pfam" id="PF10531">
    <property type="entry name" value="SLBB"/>
    <property type="match status" value="1"/>
</dbReference>
<gene>
    <name evidence="3" type="ORF">F0L68_03110</name>
</gene>
<dbReference type="PANTHER" id="PTHR21180">
    <property type="entry name" value="ENDONUCLEASE/EXONUCLEASE/PHOSPHATASE FAMILY DOMAIN-CONTAINING PROTEIN 1"/>
    <property type="match status" value="1"/>
</dbReference>
<evidence type="ECO:0000256" key="1">
    <source>
        <dbReference type="SAM" id="SignalP"/>
    </source>
</evidence>
<keyword evidence="4" id="KW-1185">Reference proteome</keyword>
<comment type="caution">
    <text evidence="3">The sequence shown here is derived from an EMBL/GenBank/DDBJ whole genome shotgun (WGS) entry which is preliminary data.</text>
</comment>
<dbReference type="InterPro" id="IPR019554">
    <property type="entry name" value="Soluble_ligand-bd"/>
</dbReference>
<sequence>MVPVLSAVAAVAAVLAATGSWLARPSVEPVPALPAAVVSQRSQSTGHSADPTKDAEADVVVNVVGAVPKPGLATLPANARVADALRAAGGANPGVDLSALNLARRLADGEQIAVGVPAAEQQPVLGGGSPAPGAKLDLNAATREQLDALPGVGLVTAQRIVDWREQHGRFRSVNQLREVEGLRGNRLSQLIARVRV</sequence>
<protein>
    <submittedName>
        <fullName evidence="3">ComEA family DNA-binding protein</fullName>
    </submittedName>
</protein>
<dbReference type="OrthoDB" id="9758724at2"/>
<dbReference type="Gene3D" id="1.10.150.280">
    <property type="entry name" value="AF1531-like domain"/>
    <property type="match status" value="1"/>
</dbReference>
<evidence type="ECO:0000313" key="4">
    <source>
        <dbReference type="Proteomes" id="UP000323454"/>
    </source>
</evidence>
<dbReference type="Gene3D" id="3.10.560.10">
    <property type="entry name" value="Outer membrane lipoprotein wza domain like"/>
    <property type="match status" value="1"/>
</dbReference>
<dbReference type="Proteomes" id="UP000323454">
    <property type="component" value="Unassembled WGS sequence"/>
</dbReference>
<proteinExistence type="predicted"/>
<feature type="domain" description="Soluble ligand binding" evidence="2">
    <location>
        <begin position="60"/>
        <end position="113"/>
    </location>
</feature>
<dbReference type="Pfam" id="PF12836">
    <property type="entry name" value="HHH_3"/>
    <property type="match status" value="1"/>
</dbReference>
<accession>A0A5B2XT55</accession>
<dbReference type="InterPro" id="IPR051675">
    <property type="entry name" value="Endo/Exo/Phosphatase_dom_1"/>
</dbReference>
<reference evidence="3 4" key="2">
    <citation type="submission" date="2019-09" db="EMBL/GenBank/DDBJ databases">
        <authorList>
            <person name="Jin C."/>
        </authorList>
    </citation>
    <scope>NUCLEOTIDE SEQUENCE [LARGE SCALE GENOMIC DNA]</scope>
    <source>
        <strain evidence="3 4">AN110305</strain>
    </source>
</reference>